<proteinExistence type="predicted"/>
<feature type="region of interest" description="Disordered" evidence="1">
    <location>
        <begin position="579"/>
        <end position="638"/>
    </location>
</feature>
<dbReference type="KEGG" id="lko:ABN16_07380"/>
<dbReference type="Proteomes" id="UP000036000">
    <property type="component" value="Chromosome"/>
</dbReference>
<dbReference type="AlphaFoldDB" id="A0AAC8UWN9"/>
<protein>
    <recommendedName>
        <fullName evidence="4">Cell surface protein</fullName>
    </recommendedName>
</protein>
<accession>A0AAC8UWN9</accession>
<organism evidence="2 3">
    <name type="scientific">Levilactobacillus koreensis</name>
    <dbReference type="NCBI Taxonomy" id="637971"/>
    <lineage>
        <taxon>Bacteria</taxon>
        <taxon>Bacillati</taxon>
        <taxon>Bacillota</taxon>
        <taxon>Bacilli</taxon>
        <taxon>Lactobacillales</taxon>
        <taxon>Lactobacillaceae</taxon>
        <taxon>Levilactobacillus</taxon>
    </lineage>
</organism>
<gene>
    <name evidence="2" type="ORF">ABN16_07380</name>
</gene>
<evidence type="ECO:0008006" key="4">
    <source>
        <dbReference type="Google" id="ProtNLM"/>
    </source>
</evidence>
<dbReference type="EMBL" id="CP012033">
    <property type="protein sequence ID" value="AKP64834.1"/>
    <property type="molecule type" value="Genomic_DNA"/>
</dbReference>
<keyword evidence="3" id="KW-1185">Reference proteome</keyword>
<evidence type="ECO:0000313" key="3">
    <source>
        <dbReference type="Proteomes" id="UP000036000"/>
    </source>
</evidence>
<feature type="compositionally biased region" description="Low complexity" evidence="1">
    <location>
        <begin position="586"/>
        <end position="617"/>
    </location>
</feature>
<evidence type="ECO:0000256" key="1">
    <source>
        <dbReference type="SAM" id="MobiDB-lite"/>
    </source>
</evidence>
<reference evidence="2 3" key="1">
    <citation type="submission" date="2015-07" db="EMBL/GenBank/DDBJ databases">
        <title>Lactobacillus korensis/26-25/ whole genome sequencing.</title>
        <authorList>
            <person name="Kim M.K."/>
            <person name="Im W.-T."/>
            <person name="Srinivasan S."/>
            <person name="Lee J.-J."/>
        </authorList>
    </citation>
    <scope>NUCLEOTIDE SEQUENCE [LARGE SCALE GENOMIC DNA]</scope>
    <source>
        <strain evidence="2 3">26-25</strain>
    </source>
</reference>
<sequence length="638" mass="66775">MKFRKLMMQLGLLLAVVLGVGLIGGKSAEAKPVLPFQATEVSNTTFGFVSRNPHYDSKGVLIKPLNMVGNSDGLIADDWPFTTTISGYPQLVSVAANNVSTTPGNLNRVTDRTTKIYMAVSGSFQMASSNSAYITSLIPYITSATQGTKSMATNTPTEIAPTQRRIATPSTNYYEFDVNLSDLRDLLPLRVGFKAKFSNTSQAAYMGFADIASEGSPTSGWQSGTNAFTVNSTYSQASTGSVTYIKSSDKVITGSGRPGLKIAARMDTSSGQVSYVANIGSDGKFSISLPDAVANLTSGINVYEFNDTGDVIWKGVSIKEVLDLQVANSPTYVDTDSIDDNISGKSDSQILDWLVKEAGITVTHNGAAVSNSDVTFSSTEKNLATQIANLKEGESTTVDVAATSNSDSKLATDGTQAVKVVRSPSTLEFTSISPIMDFGSVPVPSKETLFAPKTSPEVFVKDTQSTGTPWSVLAQATDLTSNDDGRTLAGHMVYVDADGNKQSMASAVEVAAGTRIRDMTNGMNVVDGWSKENQSLVKPASGMYLDALPSIYSGSTSTTYTGTIYWQLTNAPGAVAGQDLSNGWVDDGTGSASSSSADSSSEEAGTGSESESESGGEQSIPGGSTVSSSSSSIYNGFG</sequence>
<dbReference type="RefSeq" id="WP_048734446.1">
    <property type="nucleotide sequence ID" value="NZ_CP012033.1"/>
</dbReference>
<name>A0AAC8UWN9_9LACO</name>
<evidence type="ECO:0000313" key="2">
    <source>
        <dbReference type="EMBL" id="AKP64834.1"/>
    </source>
</evidence>